<dbReference type="Gene3D" id="3.10.590.10">
    <property type="entry name" value="ph1033 like domains"/>
    <property type="match status" value="1"/>
</dbReference>
<proteinExistence type="predicted"/>
<dbReference type="SUPFAM" id="SSF88697">
    <property type="entry name" value="PUA domain-like"/>
    <property type="match status" value="1"/>
</dbReference>
<dbReference type="AlphaFoldDB" id="A0A7V2B271"/>
<dbReference type="SUPFAM" id="SSF52540">
    <property type="entry name" value="P-loop containing nucleoside triphosphate hydrolases"/>
    <property type="match status" value="1"/>
</dbReference>
<evidence type="ECO:0000313" key="2">
    <source>
        <dbReference type="EMBL" id="HER96945.1"/>
    </source>
</evidence>
<dbReference type="Gene3D" id="3.40.50.300">
    <property type="entry name" value="P-loop containing nucleotide triphosphate hydrolases"/>
    <property type="match status" value="1"/>
</dbReference>
<dbReference type="EMBL" id="DSGB01000006">
    <property type="protein sequence ID" value="HER96945.1"/>
    <property type="molecule type" value="Genomic_DNA"/>
</dbReference>
<reference evidence="2" key="1">
    <citation type="journal article" date="2020" name="mSystems">
        <title>Genome- and Community-Level Interaction Insights into Carbon Utilization and Element Cycling Functions of Hydrothermarchaeota in Hydrothermal Sediment.</title>
        <authorList>
            <person name="Zhou Z."/>
            <person name="Liu Y."/>
            <person name="Xu W."/>
            <person name="Pan J."/>
            <person name="Luo Z.H."/>
            <person name="Li M."/>
        </authorList>
    </citation>
    <scope>NUCLEOTIDE SEQUENCE [LARGE SCALE GENOMIC DNA]</scope>
    <source>
        <strain evidence="2">SpSt-143</strain>
    </source>
</reference>
<protein>
    <submittedName>
        <fullName evidence="2">EVE domain-containing protein</fullName>
    </submittedName>
</protein>
<evidence type="ECO:0000259" key="1">
    <source>
        <dbReference type="Pfam" id="PF07728"/>
    </source>
</evidence>
<dbReference type="InterPro" id="IPR015947">
    <property type="entry name" value="PUA-like_sf"/>
</dbReference>
<dbReference type="Pfam" id="PF07728">
    <property type="entry name" value="AAA_5"/>
    <property type="match status" value="1"/>
</dbReference>
<dbReference type="GO" id="GO:0016887">
    <property type="term" value="F:ATP hydrolysis activity"/>
    <property type="evidence" value="ECO:0007669"/>
    <property type="project" value="InterPro"/>
</dbReference>
<dbReference type="InterPro" id="IPR027417">
    <property type="entry name" value="P-loop_NTPase"/>
</dbReference>
<feature type="domain" description="ATPase dynein-related AAA" evidence="1">
    <location>
        <begin position="224"/>
        <end position="361"/>
    </location>
</feature>
<dbReference type="GO" id="GO:0005524">
    <property type="term" value="F:ATP binding"/>
    <property type="evidence" value="ECO:0007669"/>
    <property type="project" value="InterPro"/>
</dbReference>
<comment type="caution">
    <text evidence="2">The sequence shown here is derived from an EMBL/GenBank/DDBJ whole genome shotgun (WGS) entry which is preliminary data.</text>
</comment>
<gene>
    <name evidence="2" type="ORF">ENO59_10635</name>
</gene>
<accession>A0A7V2B271</accession>
<sequence length="568" mass="63606">MAEAAATYRARDSQAWLWAVPPAHYPAFLQTGTFAVHRVGRSALTQLRPGDRIFAYLSGSKVLVGLFEVVDTPFEDHTPLVPGVAYPHRVRVRPLITLAEEAWLPFEAFADKLDVVQRYPDFRSVVKQVLHPLPRVDEKVLEFLIRARAADLEQALSALDELRRLRAERPTAAVREKPVRYRPKPFDRAAALAALLEGLEARGFIYPPWVVAAYVTALRTKPLLILAGPTGIGKSKLPLLVAEATGSFARLIPVRPDWADSAEVLGYIDLQGRFRPGALLRLAREAQQAPGQFFVGVLDELNLARPEQYLAEVLSRIEDRHPLPEGGWTTSPLLQLALPPADQAWERVVWGANLALVGTVNVDETTHGFSRKVIDRAFTLELAEIDLMALPLKTHTETAAWPVSAWLPRALRWAELSELSEAEQAQLRKVQEVLQTLNRWLHPAGLPVAYRTRDEIALFVLHATEVQEAFRTRSGTPIDPLDLALWMKVLPRLEGSTPALRQALRAMLGWTVTGAPTLHADTLRTLIRTWEEAACPNLWPEAAFPMTAARLAHMWRRLESEGYVSFWE</sequence>
<dbReference type="InterPro" id="IPR011704">
    <property type="entry name" value="ATPase_dyneun-rel_AAA"/>
</dbReference>
<name>A0A7V2B271_RHOMR</name>
<organism evidence="2">
    <name type="scientific">Rhodothermus marinus</name>
    <name type="common">Rhodothermus obamensis</name>
    <dbReference type="NCBI Taxonomy" id="29549"/>
    <lineage>
        <taxon>Bacteria</taxon>
        <taxon>Pseudomonadati</taxon>
        <taxon>Rhodothermota</taxon>
        <taxon>Rhodothermia</taxon>
        <taxon>Rhodothermales</taxon>
        <taxon>Rhodothermaceae</taxon>
        <taxon>Rhodothermus</taxon>
    </lineage>
</organism>